<proteinExistence type="inferred from homology"/>
<dbReference type="InterPro" id="IPR016195">
    <property type="entry name" value="Pol/histidinol_Pase-like"/>
</dbReference>
<dbReference type="GO" id="GO:0030145">
    <property type="term" value="F:manganese ion binding"/>
    <property type="evidence" value="ECO:0007669"/>
    <property type="project" value="InterPro"/>
</dbReference>
<sequence length="247" mass="28863">MLFFKKPKPFLRDFTENQFIDIHSHILPGIDDGAKNIEDTIRLIKTLSDYGFSKFMATPHTFSGYYDNTYESITNSYDTTIKELNERGLHFSVDFASEYLMDDHFVSLFKKKEIHTLKDQYVLVEMSYLNAPINLYDILFDLQVAGYTPILAHPERYLFYHQQFDSYKKLKNAGCKFQLNLLSTVGYYGKEVKNIADQLLKEGLIDFAGSDVHHEKHLKAFLSKVEIKNTDVLKEVIQNNIFFKKNH</sequence>
<dbReference type="EC" id="3.1.3.48" evidence="2"/>
<reference evidence="5 6" key="1">
    <citation type="journal article" date="2017" name="Infect. Genet. Evol.">
        <title>Comparative genome analysis of fish pathogen Flavobacterium columnare reveals extensive sequence diversity within the species.</title>
        <authorList>
            <person name="Kayansamruaj P."/>
            <person name="Dong H.T."/>
            <person name="Hirono I."/>
            <person name="Kondo H."/>
            <person name="Senapin S."/>
            <person name="Rodkhum C."/>
        </authorList>
    </citation>
    <scope>NUCLEOTIDE SEQUENCE [LARGE SCALE GENOMIC DNA]</scope>
    <source>
        <strain evidence="5 6">1214</strain>
    </source>
</reference>
<organism evidence="5 6">
    <name type="scientific">Flavobacterium columnare</name>
    <dbReference type="NCBI Taxonomy" id="996"/>
    <lineage>
        <taxon>Bacteria</taxon>
        <taxon>Pseudomonadati</taxon>
        <taxon>Bacteroidota</taxon>
        <taxon>Flavobacteriia</taxon>
        <taxon>Flavobacteriales</taxon>
        <taxon>Flavobacteriaceae</taxon>
        <taxon>Flavobacterium</taxon>
    </lineage>
</organism>
<dbReference type="InterPro" id="IPR016667">
    <property type="entry name" value="Caps_polysacc_synth_CpsB/CapC"/>
</dbReference>
<dbReference type="Gene3D" id="3.20.20.140">
    <property type="entry name" value="Metal-dependent hydrolases"/>
    <property type="match status" value="1"/>
</dbReference>
<dbReference type="SUPFAM" id="SSF89550">
    <property type="entry name" value="PHP domain-like"/>
    <property type="match status" value="1"/>
</dbReference>
<dbReference type="PANTHER" id="PTHR39181">
    <property type="entry name" value="TYROSINE-PROTEIN PHOSPHATASE YWQE"/>
    <property type="match status" value="1"/>
</dbReference>
<name>A0A246GE09_9FLAO</name>
<dbReference type="OrthoDB" id="9788539at2"/>
<comment type="caution">
    <text evidence="5">The sequence shown here is derived from an EMBL/GenBank/DDBJ whole genome shotgun (WGS) entry which is preliminary data.</text>
</comment>
<evidence type="ECO:0000313" key="6">
    <source>
        <dbReference type="Proteomes" id="UP000198034"/>
    </source>
</evidence>
<evidence type="ECO:0000313" key="5">
    <source>
        <dbReference type="EMBL" id="OWP79610.1"/>
    </source>
</evidence>
<evidence type="ECO:0000256" key="2">
    <source>
        <dbReference type="ARBA" id="ARBA00013064"/>
    </source>
</evidence>
<dbReference type="EMBL" id="MTCY01000002">
    <property type="protein sequence ID" value="OWP79610.1"/>
    <property type="molecule type" value="Genomic_DNA"/>
</dbReference>
<dbReference type="AlphaFoldDB" id="A0A246GE09"/>
<dbReference type="GO" id="GO:0004725">
    <property type="term" value="F:protein tyrosine phosphatase activity"/>
    <property type="evidence" value="ECO:0007669"/>
    <property type="project" value="UniProtKB-EC"/>
</dbReference>
<comment type="similarity">
    <text evidence="1">Belongs to the metallo-dependent hydrolases superfamily. CpsB/CapC family.</text>
</comment>
<accession>A0A246GE09</accession>
<dbReference type="PANTHER" id="PTHR39181:SF1">
    <property type="entry name" value="TYROSINE-PROTEIN PHOSPHATASE YWQE"/>
    <property type="match status" value="1"/>
</dbReference>
<dbReference type="Pfam" id="PF19567">
    <property type="entry name" value="CpsB_CapC"/>
    <property type="match status" value="1"/>
</dbReference>
<dbReference type="Proteomes" id="UP000198034">
    <property type="component" value="Unassembled WGS sequence"/>
</dbReference>
<keyword evidence="3" id="KW-0378">Hydrolase</keyword>
<dbReference type="PIRSF" id="PIRSF016557">
    <property type="entry name" value="Caps_synth_CpsB"/>
    <property type="match status" value="1"/>
</dbReference>
<evidence type="ECO:0000256" key="4">
    <source>
        <dbReference type="ARBA" id="ARBA00051722"/>
    </source>
</evidence>
<evidence type="ECO:0000256" key="3">
    <source>
        <dbReference type="ARBA" id="ARBA00022801"/>
    </source>
</evidence>
<comment type="catalytic activity">
    <reaction evidence="4">
        <text>O-phospho-L-tyrosyl-[protein] + H2O = L-tyrosyl-[protein] + phosphate</text>
        <dbReference type="Rhea" id="RHEA:10684"/>
        <dbReference type="Rhea" id="RHEA-COMP:10136"/>
        <dbReference type="Rhea" id="RHEA-COMP:20101"/>
        <dbReference type="ChEBI" id="CHEBI:15377"/>
        <dbReference type="ChEBI" id="CHEBI:43474"/>
        <dbReference type="ChEBI" id="CHEBI:46858"/>
        <dbReference type="ChEBI" id="CHEBI:61978"/>
        <dbReference type="EC" id="3.1.3.48"/>
    </reaction>
</comment>
<gene>
    <name evidence="5" type="ORF">BWK62_01420</name>
</gene>
<protein>
    <recommendedName>
        <fullName evidence="2">protein-tyrosine-phosphatase</fullName>
        <ecNumber evidence="2">3.1.3.48</ecNumber>
    </recommendedName>
</protein>
<evidence type="ECO:0000256" key="1">
    <source>
        <dbReference type="ARBA" id="ARBA00005750"/>
    </source>
</evidence>